<feature type="domain" description="Low molecular weight protein antigen 6 PH" evidence="2">
    <location>
        <begin position="76"/>
        <end position="139"/>
    </location>
</feature>
<keyword evidence="1" id="KW-1133">Transmembrane helix</keyword>
<accession>A0A1I2FBF6</accession>
<organism evidence="3 4">
    <name type="scientific">Flavimobilis marinus</name>
    <dbReference type="NCBI Taxonomy" id="285351"/>
    <lineage>
        <taxon>Bacteria</taxon>
        <taxon>Bacillati</taxon>
        <taxon>Actinomycetota</taxon>
        <taxon>Actinomycetes</taxon>
        <taxon>Micrococcales</taxon>
        <taxon>Jonesiaceae</taxon>
        <taxon>Flavimobilis</taxon>
    </lineage>
</organism>
<sequence length="154" mass="15983">MAGDAPTLYTPFRPRMTRVVGAGIGGLLTVSGVVLWLTSPGAPGTGYDALNTAGLVAVLSLGLLLVWRHATVHALVTPEGIRVRNLVHTTVLAWDQIEGVRFGSGQPWVSLDLVDGNELAVMAVQSADGAFATQEARRLATLVGAHGTPRPPAG</sequence>
<dbReference type="InterPro" id="IPR019692">
    <property type="entry name" value="CFP-6_PH"/>
</dbReference>
<evidence type="ECO:0000313" key="4">
    <source>
        <dbReference type="Proteomes" id="UP000198520"/>
    </source>
</evidence>
<gene>
    <name evidence="3" type="ORF">SAMN04488035_1241</name>
</gene>
<dbReference type="AlphaFoldDB" id="A0A1I2FBF6"/>
<dbReference type="STRING" id="285351.SAMN04488035_1241"/>
<dbReference type="Proteomes" id="UP000198520">
    <property type="component" value="Unassembled WGS sequence"/>
</dbReference>
<keyword evidence="1" id="KW-0472">Membrane</keyword>
<reference evidence="4" key="1">
    <citation type="submission" date="2016-10" db="EMBL/GenBank/DDBJ databases">
        <authorList>
            <person name="Varghese N."/>
            <person name="Submissions S."/>
        </authorList>
    </citation>
    <scope>NUCLEOTIDE SEQUENCE [LARGE SCALE GENOMIC DNA]</scope>
    <source>
        <strain evidence="4">DSM 19083</strain>
    </source>
</reference>
<dbReference type="EMBL" id="FONZ01000002">
    <property type="protein sequence ID" value="SFF02814.1"/>
    <property type="molecule type" value="Genomic_DNA"/>
</dbReference>
<evidence type="ECO:0000313" key="3">
    <source>
        <dbReference type="EMBL" id="SFF02814.1"/>
    </source>
</evidence>
<evidence type="ECO:0000259" key="2">
    <source>
        <dbReference type="Pfam" id="PF10756"/>
    </source>
</evidence>
<dbReference type="Pfam" id="PF10756">
    <property type="entry name" value="bPH_6"/>
    <property type="match status" value="1"/>
</dbReference>
<proteinExistence type="predicted"/>
<dbReference type="RefSeq" id="WP_229828555.1">
    <property type="nucleotide sequence ID" value="NZ_BNAN01000002.1"/>
</dbReference>
<name>A0A1I2FBF6_9MICO</name>
<keyword evidence="1" id="KW-0812">Transmembrane</keyword>
<feature type="transmembrane region" description="Helical" evidence="1">
    <location>
        <begin position="19"/>
        <end position="37"/>
    </location>
</feature>
<evidence type="ECO:0000256" key="1">
    <source>
        <dbReference type="SAM" id="Phobius"/>
    </source>
</evidence>
<keyword evidence="4" id="KW-1185">Reference proteome</keyword>
<protein>
    <submittedName>
        <fullName evidence="3">PH domain-containing protein</fullName>
    </submittedName>
</protein>
<feature type="transmembrane region" description="Helical" evidence="1">
    <location>
        <begin position="49"/>
        <end position="67"/>
    </location>
</feature>